<dbReference type="Pfam" id="PF03050">
    <property type="entry name" value="DDE_Tnp_IS66"/>
    <property type="match status" value="1"/>
</dbReference>
<dbReference type="EMBL" id="JACDQQ010002548">
    <property type="protein sequence ID" value="MBA0088537.1"/>
    <property type="molecule type" value="Genomic_DNA"/>
</dbReference>
<dbReference type="InterPro" id="IPR004291">
    <property type="entry name" value="Transposase_IS66_central"/>
</dbReference>
<evidence type="ECO:0000313" key="3">
    <source>
        <dbReference type="Proteomes" id="UP000567293"/>
    </source>
</evidence>
<dbReference type="NCBIfam" id="NF033517">
    <property type="entry name" value="transpos_IS66"/>
    <property type="match status" value="1"/>
</dbReference>
<protein>
    <submittedName>
        <fullName evidence="2">IS66 family transposase</fullName>
    </submittedName>
</protein>
<dbReference type="PANTHER" id="PTHR33678">
    <property type="entry name" value="BLL1576 PROTEIN"/>
    <property type="match status" value="1"/>
</dbReference>
<comment type="caution">
    <text evidence="2">The sequence shown here is derived from an EMBL/GenBank/DDBJ whole genome shotgun (WGS) entry which is preliminary data.</text>
</comment>
<sequence>AFVLNLLIAQMLSLKRVQQTIHTLIGLAISQATVLKYVLQLHLALERWETAAIERLLTAPVMHVDETSLRVDKKNQWIHVCSAGEITLKFVHEKRGLEAIGAIGVIPRYDGVIVHDCWASYLAYDHCGHGLCGAHLLRELTFVVEANGYAWAKNIKRLLQQTCQKVAQRKRKTLSAREYENLQKRYRNILTRGQRELPPIPARQNGKRGRVAKSDAHNLWERLKAHESAVLLFATDPHVPFTNNRAERDLRMSKVKQKVSGCFRNPQFAAAYCRISSYLQTMANRGYNPLVAIQMALSGQLYAETGE</sequence>
<dbReference type="InterPro" id="IPR052344">
    <property type="entry name" value="Transposase-related"/>
</dbReference>
<dbReference type="AlphaFoldDB" id="A0A7V8NW37"/>
<organism evidence="2 3">
    <name type="scientific">Candidatus Acidiferrum panamense</name>
    <dbReference type="NCBI Taxonomy" id="2741543"/>
    <lineage>
        <taxon>Bacteria</taxon>
        <taxon>Pseudomonadati</taxon>
        <taxon>Acidobacteriota</taxon>
        <taxon>Terriglobia</taxon>
        <taxon>Candidatus Acidiferrales</taxon>
        <taxon>Candidatus Acidiferrum</taxon>
    </lineage>
</organism>
<feature type="domain" description="Transposase IS66 central" evidence="1">
    <location>
        <begin position="1"/>
        <end position="270"/>
    </location>
</feature>
<proteinExistence type="predicted"/>
<dbReference type="PANTHER" id="PTHR33678:SF1">
    <property type="entry name" value="BLL1576 PROTEIN"/>
    <property type="match status" value="1"/>
</dbReference>
<dbReference type="Proteomes" id="UP000567293">
    <property type="component" value="Unassembled WGS sequence"/>
</dbReference>
<name>A0A7V8NW37_9BACT</name>
<gene>
    <name evidence="2" type="ORF">HRJ53_26420</name>
</gene>
<feature type="non-terminal residue" evidence="2">
    <location>
        <position position="1"/>
    </location>
</feature>
<accession>A0A7V8NW37</accession>
<keyword evidence="3" id="KW-1185">Reference proteome</keyword>
<reference evidence="2" key="1">
    <citation type="submission" date="2020-06" db="EMBL/GenBank/DDBJ databases">
        <title>Legume-microbial interactions unlock mineral nutrients during tropical forest succession.</title>
        <authorList>
            <person name="Epihov D.Z."/>
        </authorList>
    </citation>
    <scope>NUCLEOTIDE SEQUENCE [LARGE SCALE GENOMIC DNA]</scope>
    <source>
        <strain evidence="2">Pan2503</strain>
    </source>
</reference>
<evidence type="ECO:0000259" key="1">
    <source>
        <dbReference type="Pfam" id="PF03050"/>
    </source>
</evidence>
<evidence type="ECO:0000313" key="2">
    <source>
        <dbReference type="EMBL" id="MBA0088537.1"/>
    </source>
</evidence>